<evidence type="ECO:0008006" key="3">
    <source>
        <dbReference type="Google" id="ProtNLM"/>
    </source>
</evidence>
<dbReference type="KEGG" id="rhoz:GXP67_28685"/>
<dbReference type="EMBL" id="CP048222">
    <property type="protein sequence ID" value="QHT70348.1"/>
    <property type="molecule type" value="Genomic_DNA"/>
</dbReference>
<sequence>MKNSITRIGFILYVLFTFMSCEHEQEEIKSVTKISIGFDEAGKTIKEDTTAQIIQLKLSRKATLPGTITLLMPQDFEKVFTTFPEAINGRLPLPIKEGDVSVSFTITPVDNATKDGNNTGTITLGQLPYPFIMGSNKSINITILDDESPASYKESLAGFIPSDVTLPEGNTPWAIYVIQLSEPAAVTSNIQVSVTSAKAIYNTHFISQPAAINGLLNLDVAEGARTVEFKAISLTNTDFTGELAIDFTITGTTGSIRKGENLTQTLKISDDELAQKPKGYEHTAGNTIVKKNIEYDNKGRVAKVYWETYHPAYSTRTDTYFYNGRGELVKINKSTDRDLQYTWQEGRITKSEYVVDGIVRDYTEYEYDTQGNIAGTSTHHREQDGSFTQGFISVYFYFPDGNIYKSQTYMPGNTPQDLILVSTRTYEGYLQVENPFPMVEILPTVKSQTRLATSFRVEESGLVHSYKLSYQFRPDGLPEKRMSAGSQDSQTVVYHYY</sequence>
<dbReference type="AlphaFoldDB" id="A0A6C0GQJ2"/>
<proteinExistence type="predicted"/>
<protein>
    <recommendedName>
        <fullName evidence="3">DUF4595 domain-containing protein</fullName>
    </recommendedName>
</protein>
<dbReference type="PROSITE" id="PS51257">
    <property type="entry name" value="PROKAR_LIPOPROTEIN"/>
    <property type="match status" value="1"/>
</dbReference>
<dbReference type="RefSeq" id="WP_162446327.1">
    <property type="nucleotide sequence ID" value="NZ_CP048222.1"/>
</dbReference>
<evidence type="ECO:0000313" key="1">
    <source>
        <dbReference type="EMBL" id="QHT70348.1"/>
    </source>
</evidence>
<organism evidence="1 2">
    <name type="scientific">Rhodocytophaga rosea</name>
    <dbReference type="NCBI Taxonomy" id="2704465"/>
    <lineage>
        <taxon>Bacteria</taxon>
        <taxon>Pseudomonadati</taxon>
        <taxon>Bacteroidota</taxon>
        <taxon>Cytophagia</taxon>
        <taxon>Cytophagales</taxon>
        <taxon>Rhodocytophagaceae</taxon>
        <taxon>Rhodocytophaga</taxon>
    </lineage>
</organism>
<dbReference type="Proteomes" id="UP000480178">
    <property type="component" value="Chromosome"/>
</dbReference>
<accession>A0A6C0GQJ2</accession>
<dbReference type="SUPFAM" id="SSF141072">
    <property type="entry name" value="CalX-like"/>
    <property type="match status" value="1"/>
</dbReference>
<dbReference type="InterPro" id="IPR038081">
    <property type="entry name" value="CalX-like_sf"/>
</dbReference>
<reference evidence="1 2" key="1">
    <citation type="submission" date="2020-01" db="EMBL/GenBank/DDBJ databases">
        <authorList>
            <person name="Kim M.K."/>
        </authorList>
    </citation>
    <scope>NUCLEOTIDE SEQUENCE [LARGE SCALE GENOMIC DNA]</scope>
    <source>
        <strain evidence="1 2">172606-1</strain>
    </source>
</reference>
<name>A0A6C0GQJ2_9BACT</name>
<gene>
    <name evidence="1" type="ORF">GXP67_28685</name>
</gene>
<evidence type="ECO:0000313" key="2">
    <source>
        <dbReference type="Proteomes" id="UP000480178"/>
    </source>
</evidence>
<keyword evidence="2" id="KW-1185">Reference proteome</keyword>